<accession>A0A1H4JDE3</accession>
<feature type="compositionally biased region" description="Low complexity" evidence="5">
    <location>
        <begin position="208"/>
        <end position="222"/>
    </location>
</feature>
<keyword evidence="8" id="KW-1185">Reference proteome</keyword>
<feature type="compositionally biased region" description="Basic residues" evidence="5">
    <location>
        <begin position="245"/>
        <end position="266"/>
    </location>
</feature>
<evidence type="ECO:0000259" key="6">
    <source>
        <dbReference type="Pfam" id="PF03466"/>
    </source>
</evidence>
<evidence type="ECO:0000313" key="8">
    <source>
        <dbReference type="Proteomes" id="UP000199183"/>
    </source>
</evidence>
<dbReference type="PANTHER" id="PTHR30346">
    <property type="entry name" value="TRANSCRIPTIONAL DUAL REGULATOR HCAR-RELATED"/>
    <property type="match status" value="1"/>
</dbReference>
<evidence type="ECO:0000256" key="5">
    <source>
        <dbReference type="SAM" id="MobiDB-lite"/>
    </source>
</evidence>
<keyword evidence="4" id="KW-0804">Transcription</keyword>
<evidence type="ECO:0000256" key="4">
    <source>
        <dbReference type="ARBA" id="ARBA00023163"/>
    </source>
</evidence>
<keyword evidence="3 7" id="KW-0238">DNA-binding</keyword>
<dbReference type="STRING" id="640635.SAMN04489806_0645"/>
<gene>
    <name evidence="7" type="ORF">SAMN04489806_0645</name>
</gene>
<dbReference type="AlphaFoldDB" id="A0A1H4JDE3"/>
<name>A0A1H4JDE3_9MICO</name>
<evidence type="ECO:0000256" key="2">
    <source>
        <dbReference type="ARBA" id="ARBA00023015"/>
    </source>
</evidence>
<evidence type="ECO:0000256" key="1">
    <source>
        <dbReference type="ARBA" id="ARBA00009437"/>
    </source>
</evidence>
<evidence type="ECO:0000256" key="3">
    <source>
        <dbReference type="ARBA" id="ARBA00023125"/>
    </source>
</evidence>
<dbReference type="InterPro" id="IPR005119">
    <property type="entry name" value="LysR_subst-bd"/>
</dbReference>
<comment type="similarity">
    <text evidence="1">Belongs to the LysR transcriptional regulatory family.</text>
</comment>
<keyword evidence="2" id="KW-0805">Transcription regulation</keyword>
<dbReference type="EMBL" id="FNRY01000001">
    <property type="protein sequence ID" value="SEB44379.1"/>
    <property type="molecule type" value="Genomic_DNA"/>
</dbReference>
<dbReference type="OrthoDB" id="3388207at2"/>
<dbReference type="CDD" id="cd05466">
    <property type="entry name" value="PBP2_LTTR_substrate"/>
    <property type="match status" value="1"/>
</dbReference>
<dbReference type="PANTHER" id="PTHR30346:SF0">
    <property type="entry name" value="HCA OPERON TRANSCRIPTIONAL ACTIVATOR HCAR"/>
    <property type="match status" value="1"/>
</dbReference>
<feature type="region of interest" description="Disordered" evidence="5">
    <location>
        <begin position="207"/>
        <end position="266"/>
    </location>
</feature>
<feature type="domain" description="LysR substrate-binding" evidence="6">
    <location>
        <begin position="12"/>
        <end position="205"/>
    </location>
</feature>
<reference evidence="7 8" key="1">
    <citation type="submission" date="2016-10" db="EMBL/GenBank/DDBJ databases">
        <authorList>
            <person name="de Groot N.N."/>
        </authorList>
    </citation>
    <scope>NUCLEOTIDE SEQUENCE [LARGE SCALE GENOMIC DNA]</scope>
    <source>
        <strain evidence="7 8">DSM 21799</strain>
    </source>
</reference>
<evidence type="ECO:0000313" key="7">
    <source>
        <dbReference type="EMBL" id="SEB44379.1"/>
    </source>
</evidence>
<dbReference type="Gene3D" id="3.40.190.10">
    <property type="entry name" value="Periplasmic binding protein-like II"/>
    <property type="match status" value="2"/>
</dbReference>
<proteinExistence type="inferred from homology"/>
<dbReference type="Proteomes" id="UP000199183">
    <property type="component" value="Unassembled WGS sequence"/>
</dbReference>
<sequence>MVENTADAADGRVLRVAFVPGVTPDKWFGVWAERRPDVPIVAVPLEDESEQTAVLRDGRADMALVRLPIPREALHVIPLYTEQQVVVAPKGHVVTAADEVVVADLADEHLLQDPDAVPEWRAIAREIAEGTRIAVPPMTPRGAIELVSTGAGIVIVPLSVARQFERKDVIRRPVVDVPETQIGLAWLVEREDDPLIEQFIGVVRGRSARSTRTSEAATAQKEAAARRGAEKKAEARKAAEDARERKHARRTAARRGGSRKHPRGRR</sequence>
<dbReference type="RefSeq" id="WP_091179751.1">
    <property type="nucleotide sequence ID" value="NZ_FNRY01000001.1"/>
</dbReference>
<dbReference type="GO" id="GO:0003700">
    <property type="term" value="F:DNA-binding transcription factor activity"/>
    <property type="evidence" value="ECO:0007669"/>
    <property type="project" value="TreeGrafter"/>
</dbReference>
<dbReference type="GO" id="GO:0032993">
    <property type="term" value="C:protein-DNA complex"/>
    <property type="evidence" value="ECO:0007669"/>
    <property type="project" value="TreeGrafter"/>
</dbReference>
<dbReference type="Pfam" id="PF03466">
    <property type="entry name" value="LysR_substrate"/>
    <property type="match status" value="1"/>
</dbReference>
<organism evidence="7 8">
    <name type="scientific">Paramicrobacterium humi</name>
    <dbReference type="NCBI Taxonomy" id="640635"/>
    <lineage>
        <taxon>Bacteria</taxon>
        <taxon>Bacillati</taxon>
        <taxon>Actinomycetota</taxon>
        <taxon>Actinomycetes</taxon>
        <taxon>Micrococcales</taxon>
        <taxon>Microbacteriaceae</taxon>
        <taxon>Paramicrobacterium</taxon>
    </lineage>
</organism>
<dbReference type="GO" id="GO:0003677">
    <property type="term" value="F:DNA binding"/>
    <property type="evidence" value="ECO:0007669"/>
    <property type="project" value="UniProtKB-KW"/>
</dbReference>
<feature type="compositionally biased region" description="Basic and acidic residues" evidence="5">
    <location>
        <begin position="223"/>
        <end position="244"/>
    </location>
</feature>
<dbReference type="SUPFAM" id="SSF53850">
    <property type="entry name" value="Periplasmic binding protein-like II"/>
    <property type="match status" value="1"/>
</dbReference>
<protein>
    <submittedName>
        <fullName evidence="7">DNA-binding transcriptional regulator, LysR family</fullName>
    </submittedName>
</protein>